<accession>A0A345RNT0</accession>
<gene>
    <name evidence="1" type="ORF">DLD99_10845</name>
</gene>
<reference evidence="1 2" key="1">
    <citation type="submission" date="2018-05" db="EMBL/GenBank/DDBJ databases">
        <title>Complete genome sequence of Pseudomonas kribbensis 46-2(T).</title>
        <authorList>
            <person name="Jeong H."/>
            <person name="Lee S.-G."/>
            <person name="Rha E."/>
            <person name="Kim H."/>
        </authorList>
    </citation>
    <scope>NUCLEOTIDE SEQUENCE [LARGE SCALE GENOMIC DNA]</scope>
    <source>
        <strain evidence="1 2">46-2</strain>
    </source>
</reference>
<protein>
    <submittedName>
        <fullName evidence="1">Uncharacterized protein</fullName>
    </submittedName>
</protein>
<dbReference type="KEGG" id="pke:DLD99_10845"/>
<evidence type="ECO:0000313" key="2">
    <source>
        <dbReference type="Proteomes" id="UP000253720"/>
    </source>
</evidence>
<keyword evidence="2" id="KW-1185">Reference proteome</keyword>
<organism evidence="1 2">
    <name type="scientific">Pseudomonas kribbensis</name>
    <dbReference type="NCBI Taxonomy" id="1628086"/>
    <lineage>
        <taxon>Bacteria</taxon>
        <taxon>Pseudomonadati</taxon>
        <taxon>Pseudomonadota</taxon>
        <taxon>Gammaproteobacteria</taxon>
        <taxon>Pseudomonadales</taxon>
        <taxon>Pseudomonadaceae</taxon>
        <taxon>Pseudomonas</taxon>
    </lineage>
</organism>
<name>A0A345RNT0_9PSED</name>
<proteinExistence type="predicted"/>
<evidence type="ECO:0000313" key="1">
    <source>
        <dbReference type="EMBL" id="AXI60946.1"/>
    </source>
</evidence>
<dbReference type="EMBL" id="CP029608">
    <property type="protein sequence ID" value="AXI60946.1"/>
    <property type="molecule type" value="Genomic_DNA"/>
</dbReference>
<dbReference type="Proteomes" id="UP000253720">
    <property type="component" value="Chromosome"/>
</dbReference>
<sequence>MTAQKHIPRSVWHGLDGTSYDNIAQELESEEPSIRKWISVHAIYKYSFTNDLNQYYDFIHQSKNSRYAAVIFTIPTETLETSDGIDDRDITIEKIEAMNSEDEINTLLEKLDINPELFTTPWRCEYPL</sequence>
<dbReference type="AlphaFoldDB" id="A0A345RNT0"/>